<dbReference type="STRING" id="311403.Arad_9862"/>
<dbReference type="EMBL" id="CP000629">
    <property type="protein sequence ID" value="ACM30815.1"/>
    <property type="molecule type" value="Genomic_DNA"/>
</dbReference>
<name>B9JLS9_RHIR8</name>
<evidence type="ECO:0000259" key="3">
    <source>
        <dbReference type="Pfam" id="PF07859"/>
    </source>
</evidence>
<dbReference type="AlphaFoldDB" id="B9JLS9"/>
<dbReference type="KEGG" id="ara:Arad_9862"/>
<dbReference type="PANTHER" id="PTHR48081">
    <property type="entry name" value="AB HYDROLASE SUPERFAMILY PROTEIN C4A8.06C"/>
    <property type="match status" value="1"/>
</dbReference>
<dbReference type="Pfam" id="PF07859">
    <property type="entry name" value="Abhydrolase_3"/>
    <property type="match status" value="1"/>
</dbReference>
<evidence type="ECO:0000313" key="5">
    <source>
        <dbReference type="Proteomes" id="UP000001600"/>
    </source>
</evidence>
<dbReference type="HOGENOM" id="CLU_012494_13_1_5"/>
<protein>
    <submittedName>
        <fullName evidence="4">Esterase/lipase/thioesterase family protein</fullName>
    </submittedName>
</protein>
<dbReference type="ESTHER" id="agrrk-b9jls9">
    <property type="family name" value="GTSAGmotif"/>
</dbReference>
<dbReference type="SUPFAM" id="SSF53474">
    <property type="entry name" value="alpha/beta-Hydrolases"/>
    <property type="match status" value="1"/>
</dbReference>
<dbReference type="PANTHER" id="PTHR48081:SF30">
    <property type="entry name" value="ACETYL-HYDROLASE LIPR-RELATED"/>
    <property type="match status" value="1"/>
</dbReference>
<sequence length="370" mass="40512">MWPTDPDRCVCLRDHLRWVGQLYARPLVNRSARMRNKQNDFPVGGVRVGERIIPVPASISPEAQAMLRAAVQDDGTPLNALYPIPAPNDRAAWRQLQAAAEAHYVDAFSAATNKISTKIETRRLGIATIHVAIPENLRLKDCVFIDLHGGGLVFGGGDACRESTRLQANRLGMICYGIDYRMPPDHPYPAALDDCMTVYRHLVDQYGADRILIGGRSAGGNLALASILRARDEGLPFPAGAVLLSPELDLTESGDSFQTNRTVDVVLPNPLMPNNLLYADGADLSHPYLSPLFGEMSAEFPPIFLQSGTRDLFLSNAVRLHRKLRRVGAPVELHVFEAMPHGGFSGSPEDMELAAEVARFVTECLPSSVR</sequence>
<dbReference type="eggNOG" id="COG0657">
    <property type="taxonomic scope" value="Bacteria"/>
</dbReference>
<feature type="domain" description="Alpha/beta hydrolase fold-3" evidence="3">
    <location>
        <begin position="145"/>
        <end position="342"/>
    </location>
</feature>
<organism evidence="4 5">
    <name type="scientific">Rhizobium rhizogenes (strain K84 / ATCC BAA-868)</name>
    <name type="common">Agrobacterium radiobacter</name>
    <dbReference type="NCBI Taxonomy" id="311403"/>
    <lineage>
        <taxon>Bacteria</taxon>
        <taxon>Pseudomonadati</taxon>
        <taxon>Pseudomonadota</taxon>
        <taxon>Alphaproteobacteria</taxon>
        <taxon>Hyphomicrobiales</taxon>
        <taxon>Rhizobiaceae</taxon>
        <taxon>Rhizobium/Agrobacterium group</taxon>
        <taxon>Rhizobium</taxon>
    </lineage>
</organism>
<comment type="similarity">
    <text evidence="1">Belongs to the 'GDXG' lipolytic enzyme family.</text>
</comment>
<accession>B9JLS9</accession>
<evidence type="ECO:0000313" key="4">
    <source>
        <dbReference type="EMBL" id="ACM30815.1"/>
    </source>
</evidence>
<dbReference type="Proteomes" id="UP000001600">
    <property type="component" value="Chromosome 2"/>
</dbReference>
<evidence type="ECO:0000256" key="2">
    <source>
        <dbReference type="ARBA" id="ARBA00022801"/>
    </source>
</evidence>
<dbReference type="InterPro" id="IPR013094">
    <property type="entry name" value="AB_hydrolase_3"/>
</dbReference>
<dbReference type="Gene3D" id="3.40.50.1820">
    <property type="entry name" value="alpha/beta hydrolase"/>
    <property type="match status" value="1"/>
</dbReference>
<evidence type="ECO:0000256" key="1">
    <source>
        <dbReference type="ARBA" id="ARBA00010515"/>
    </source>
</evidence>
<gene>
    <name evidence="4" type="ordered locus">Arad_9862</name>
</gene>
<reference evidence="4 5" key="1">
    <citation type="journal article" date="2009" name="J. Bacteriol.">
        <title>Genome sequences of three Agrobacterium biovars help elucidate the evolution of multichromosome genomes in bacteria.</title>
        <authorList>
            <person name="Slater S.C."/>
            <person name="Goldman B.S."/>
            <person name="Goodner B."/>
            <person name="Setubal J.C."/>
            <person name="Farrand S.K."/>
            <person name="Nester E.W."/>
            <person name="Burr T.J."/>
            <person name="Banta L."/>
            <person name="Dickerman A.W."/>
            <person name="Paulsen I."/>
            <person name="Otten L."/>
            <person name="Suen G."/>
            <person name="Welch R."/>
            <person name="Almeida N.F."/>
            <person name="Arnold F."/>
            <person name="Burton O.T."/>
            <person name="Du Z."/>
            <person name="Ewing A."/>
            <person name="Godsy E."/>
            <person name="Heisel S."/>
            <person name="Houmiel K.L."/>
            <person name="Jhaveri J."/>
            <person name="Lu J."/>
            <person name="Miller N.M."/>
            <person name="Norton S."/>
            <person name="Chen Q."/>
            <person name="Phoolcharoen W."/>
            <person name="Ohlin V."/>
            <person name="Ondrusek D."/>
            <person name="Pride N."/>
            <person name="Stricklin S.L."/>
            <person name="Sun J."/>
            <person name="Wheeler C."/>
            <person name="Wilson L."/>
            <person name="Zhu H."/>
            <person name="Wood D.W."/>
        </authorList>
    </citation>
    <scope>NUCLEOTIDE SEQUENCE [LARGE SCALE GENOMIC DNA]</scope>
    <source>
        <strain evidence="5">K84 / ATCC BAA-868</strain>
    </source>
</reference>
<proteinExistence type="inferred from homology"/>
<dbReference type="InterPro" id="IPR029058">
    <property type="entry name" value="AB_hydrolase_fold"/>
</dbReference>
<dbReference type="InterPro" id="IPR050300">
    <property type="entry name" value="GDXG_lipolytic_enzyme"/>
</dbReference>
<keyword evidence="2" id="KW-0378">Hydrolase</keyword>
<dbReference type="GO" id="GO:0004806">
    <property type="term" value="F:triacylglycerol lipase activity"/>
    <property type="evidence" value="ECO:0007669"/>
    <property type="project" value="TreeGrafter"/>
</dbReference>